<feature type="transmembrane region" description="Helical" evidence="1">
    <location>
        <begin position="94"/>
        <end position="111"/>
    </location>
</feature>
<dbReference type="EMBL" id="QXQA01000001">
    <property type="protein sequence ID" value="RIX60182.1"/>
    <property type="molecule type" value="Genomic_DNA"/>
</dbReference>
<feature type="transmembrane region" description="Helical" evidence="1">
    <location>
        <begin position="345"/>
        <end position="366"/>
    </location>
</feature>
<feature type="transmembrane region" description="Helical" evidence="1">
    <location>
        <begin position="117"/>
        <end position="132"/>
    </location>
</feature>
<dbReference type="InterPro" id="IPR007349">
    <property type="entry name" value="DUF418"/>
</dbReference>
<feature type="transmembrane region" description="Helical" evidence="1">
    <location>
        <begin position="55"/>
        <end position="74"/>
    </location>
</feature>
<comment type="caution">
    <text evidence="3">The sequence shown here is derived from an EMBL/GenBank/DDBJ whole genome shotgun (WGS) entry which is preliminary data.</text>
</comment>
<feature type="transmembrane region" description="Helical" evidence="1">
    <location>
        <begin position="250"/>
        <end position="273"/>
    </location>
</feature>
<dbReference type="OrthoDB" id="9807744at2"/>
<feature type="transmembrane region" description="Helical" evidence="1">
    <location>
        <begin position="207"/>
        <end position="229"/>
    </location>
</feature>
<dbReference type="InterPro" id="IPR052529">
    <property type="entry name" value="Bact_Transport_Assoc"/>
</dbReference>
<reference evidence="3 4" key="1">
    <citation type="submission" date="2018-09" db="EMBL/GenBank/DDBJ databases">
        <title>Paenibacillus aracenensis nov. sp. isolated from a cave in southern Spain.</title>
        <authorList>
            <person name="Jurado V."/>
            <person name="Gutierrez-Patricio S."/>
            <person name="Gonzalez-Pimentel J.L."/>
            <person name="Miller A.Z."/>
            <person name="Laiz L."/>
            <person name="Saiz-Jimenez C."/>
        </authorList>
    </citation>
    <scope>NUCLEOTIDE SEQUENCE [LARGE SCALE GENOMIC DNA]</scope>
    <source>
        <strain evidence="3 4">DSM 22867</strain>
    </source>
</reference>
<feature type="transmembrane region" description="Helical" evidence="1">
    <location>
        <begin position="16"/>
        <end position="35"/>
    </location>
</feature>
<dbReference type="PANTHER" id="PTHR30590">
    <property type="entry name" value="INNER MEMBRANE PROTEIN"/>
    <property type="match status" value="1"/>
</dbReference>
<accession>A0A3A1VKC0</accession>
<dbReference type="Pfam" id="PF04235">
    <property type="entry name" value="DUF418"/>
    <property type="match status" value="1"/>
</dbReference>
<evidence type="ECO:0000313" key="4">
    <source>
        <dbReference type="Proteomes" id="UP000266482"/>
    </source>
</evidence>
<feature type="domain" description="DUF418" evidence="2">
    <location>
        <begin position="230"/>
        <end position="383"/>
    </location>
</feature>
<protein>
    <submittedName>
        <fullName evidence="3">DUF418 domain-containing protein</fullName>
    </submittedName>
</protein>
<dbReference type="Proteomes" id="UP000266482">
    <property type="component" value="Unassembled WGS sequence"/>
</dbReference>
<keyword evidence="1" id="KW-1133">Transmembrane helix</keyword>
<sequence>MIQTMERQSLVDEIRGFSLLGILMANMLIFQYGMWGMDEMELFGQTSFDSWAHKAVKIFIEGSFMPIFSFLFGFGLFKQMQSQEARGGKFRRVLLRRFLMLLILGFLHSYFIWDGDILLFYGAIGFLLLLFLRRKAKTVLIWGIVLLSLFGLAGLGISGTDMNVTPEQERKTEQYVEKSIEVYQTGTYAEITRFRNNEPVPMVDDPLFLMIALFLIPFMTGPMFLFGIYAAKTGLFEQARTKRAFYAKGAAMFIVPGLILKTLGVISPGFIISGIGKTAGMPLLSIGYILGLAWLFTLKEAGMVRKGFASIGKLSLSNYLTQSVVCTTLFYGYGFGWFGKLGVTAGIGIALLLYILQMIVSTWYAGRFRIGPVEWLIRAWTYWSWRGRPKRAVLPGPVDTNA</sequence>
<evidence type="ECO:0000256" key="1">
    <source>
        <dbReference type="SAM" id="Phobius"/>
    </source>
</evidence>
<feature type="transmembrane region" description="Helical" evidence="1">
    <location>
        <begin position="319"/>
        <end position="339"/>
    </location>
</feature>
<name>A0A3A1VKC0_9BACL</name>
<dbReference type="PANTHER" id="PTHR30590:SF2">
    <property type="entry name" value="INNER MEMBRANE PROTEIN"/>
    <property type="match status" value="1"/>
</dbReference>
<proteinExistence type="predicted"/>
<keyword evidence="4" id="KW-1185">Reference proteome</keyword>
<keyword evidence="1" id="KW-0472">Membrane</keyword>
<feature type="transmembrane region" description="Helical" evidence="1">
    <location>
        <begin position="279"/>
        <end position="298"/>
    </location>
</feature>
<feature type="transmembrane region" description="Helical" evidence="1">
    <location>
        <begin position="139"/>
        <end position="157"/>
    </location>
</feature>
<evidence type="ECO:0000259" key="2">
    <source>
        <dbReference type="Pfam" id="PF04235"/>
    </source>
</evidence>
<dbReference type="AlphaFoldDB" id="A0A3A1VKC0"/>
<organism evidence="3 4">
    <name type="scientific">Paenibacillus nanensis</name>
    <dbReference type="NCBI Taxonomy" id="393251"/>
    <lineage>
        <taxon>Bacteria</taxon>
        <taxon>Bacillati</taxon>
        <taxon>Bacillota</taxon>
        <taxon>Bacilli</taxon>
        <taxon>Bacillales</taxon>
        <taxon>Paenibacillaceae</taxon>
        <taxon>Paenibacillus</taxon>
    </lineage>
</organism>
<keyword evidence="1" id="KW-0812">Transmembrane</keyword>
<dbReference type="RefSeq" id="WP_119597557.1">
    <property type="nucleotide sequence ID" value="NZ_QXQA01000001.1"/>
</dbReference>
<gene>
    <name evidence="3" type="ORF">D3P08_00945</name>
</gene>
<evidence type="ECO:0000313" key="3">
    <source>
        <dbReference type="EMBL" id="RIX60182.1"/>
    </source>
</evidence>